<keyword evidence="3" id="KW-0378">Hydrolase</keyword>
<evidence type="ECO:0000256" key="3">
    <source>
        <dbReference type="ARBA" id="ARBA00022801"/>
    </source>
</evidence>
<evidence type="ECO:0000256" key="5">
    <source>
        <dbReference type="ARBA" id="ARBA00023459"/>
    </source>
</evidence>
<dbReference type="Proteomes" id="UP000449209">
    <property type="component" value="Unassembled WGS sequence"/>
</dbReference>
<reference evidence="7 8" key="1">
    <citation type="journal article" date="2019" name="Appl. Environ. Microbiol.">
        <title>Genetic determinants of hydroxycinnamic acid metabolism in heterofermentative lactobacilli.</title>
        <authorList>
            <person name="Gaur G."/>
            <person name="Oh J.H."/>
            <person name="Filannino P."/>
            <person name="Gobbetti M."/>
            <person name="van Pijkeren J.P."/>
            <person name="Ganzle M.G."/>
        </authorList>
    </citation>
    <scope>NUCLEOTIDE SEQUENCE [LARGE SCALE GENOMIC DNA]</scope>
    <source>
        <strain evidence="7 8">C5</strain>
    </source>
</reference>
<dbReference type="GO" id="GO:0046872">
    <property type="term" value="F:metal ion binding"/>
    <property type="evidence" value="ECO:0007669"/>
    <property type="project" value="UniProtKB-KW"/>
</dbReference>
<proteinExistence type="inferred from homology"/>
<protein>
    <recommendedName>
        <fullName evidence="6">DAPG hydrolase PhiG domain-containing protein</fullName>
    </recommendedName>
</protein>
<dbReference type="AlphaFoldDB" id="A0A6N9HZQ4"/>
<comment type="caution">
    <text evidence="7">The sequence shown here is derived from an EMBL/GenBank/DDBJ whole genome shotgun (WGS) entry which is preliminary data.</text>
</comment>
<gene>
    <name evidence="7" type="ORF">GB993_00275</name>
</gene>
<accession>A0A6N9HZQ4</accession>
<dbReference type="EMBL" id="WEZQ01000001">
    <property type="protein sequence ID" value="MYV15967.1"/>
    <property type="molecule type" value="Genomic_DNA"/>
</dbReference>
<keyword evidence="2" id="KW-0479">Metal-binding</keyword>
<evidence type="ECO:0000259" key="6">
    <source>
        <dbReference type="Pfam" id="PF18089"/>
    </source>
</evidence>
<organism evidence="7 8">
    <name type="scientific">Furfurilactobacillus milii</name>
    <dbReference type="NCBI Taxonomy" id="2888272"/>
    <lineage>
        <taxon>Bacteria</taxon>
        <taxon>Bacillati</taxon>
        <taxon>Bacillota</taxon>
        <taxon>Bacilli</taxon>
        <taxon>Lactobacillales</taxon>
        <taxon>Lactobacillaceae</taxon>
        <taxon>Furfurilactobacillus</taxon>
    </lineage>
</organism>
<evidence type="ECO:0000256" key="2">
    <source>
        <dbReference type="ARBA" id="ARBA00022723"/>
    </source>
</evidence>
<dbReference type="GO" id="GO:0016787">
    <property type="term" value="F:hydrolase activity"/>
    <property type="evidence" value="ECO:0007669"/>
    <property type="project" value="UniProtKB-KW"/>
</dbReference>
<evidence type="ECO:0000313" key="8">
    <source>
        <dbReference type="Proteomes" id="UP000449209"/>
    </source>
</evidence>
<evidence type="ECO:0000256" key="4">
    <source>
        <dbReference type="ARBA" id="ARBA00022833"/>
    </source>
</evidence>
<sequence>MMKIVPLPDNAREMPYYDVIHTPLAKPTEAAITKAKTFRGDPTQGLRFEDRAQVQAPDFQIRPQATYLMDDGSIYLSSSTPTPDITGPMMDWWMIWHQLEPLRYALWNPEDHYNVALSAEDREQFLNSDKPYVQRIWNTSSIVTESFNGEKPNTAPLNFVEPNVVGLNNALLGTDGCMSMIIANNTISAGPVKIPVFMIESVRLDGEGNKVWNVNAWVGRGYKNGKPVSMKLPMRDKIATNVGMLIVHSNKEMAHLNTVLPGLYRDYSNKPLI</sequence>
<comment type="similarity">
    <text evidence="5">Belongs to the DAPG/phloretin hydrolase family.</text>
</comment>
<dbReference type="Pfam" id="PF18089">
    <property type="entry name" value="DAPG_hydrolase"/>
    <property type="match status" value="1"/>
</dbReference>
<dbReference type="OrthoDB" id="2052122at2"/>
<comment type="cofactor">
    <cofactor evidence="1">
        <name>Zn(2+)</name>
        <dbReference type="ChEBI" id="CHEBI:29105"/>
    </cofactor>
</comment>
<dbReference type="RefSeq" id="WP_161002597.1">
    <property type="nucleotide sequence ID" value="NZ_WEZQ01000001.1"/>
</dbReference>
<keyword evidence="4" id="KW-0862">Zinc</keyword>
<evidence type="ECO:0000256" key="1">
    <source>
        <dbReference type="ARBA" id="ARBA00001947"/>
    </source>
</evidence>
<feature type="domain" description="DAPG hydrolase PhiG" evidence="6">
    <location>
        <begin position="68"/>
        <end position="265"/>
    </location>
</feature>
<name>A0A6N9HZQ4_9LACO</name>
<dbReference type="InterPro" id="IPR041526">
    <property type="entry name" value="DAPG_hydrolase"/>
</dbReference>
<evidence type="ECO:0000313" key="7">
    <source>
        <dbReference type="EMBL" id="MYV15967.1"/>
    </source>
</evidence>